<dbReference type="PANTHER" id="PTHR36102">
    <property type="entry name" value="CHROMOSOME 10, WHOLE GENOME SHOTGUN SEQUENCE"/>
    <property type="match status" value="1"/>
</dbReference>
<feature type="compositionally biased region" description="Polar residues" evidence="1">
    <location>
        <begin position="212"/>
        <end position="225"/>
    </location>
</feature>
<protein>
    <recommendedName>
        <fullName evidence="2">Subtelomeric hrmA-associated cluster protein AFUB-079030/YDR124W-like helical bundle domain-containing protein</fullName>
    </recommendedName>
</protein>
<dbReference type="AlphaFoldDB" id="A0AAI9TP95"/>
<reference evidence="3" key="2">
    <citation type="journal article" date="2016" name="Fungal Biol.">
        <title>Ochratoxin A production by Penicillium thymicola.</title>
        <authorList>
            <person name="Nguyen H.D.T."/>
            <person name="McMullin D.R."/>
            <person name="Ponomareva E."/>
            <person name="Riley R."/>
            <person name="Pomraning K.R."/>
            <person name="Baker S.E."/>
            <person name="Seifert K.A."/>
        </authorList>
    </citation>
    <scope>NUCLEOTIDE SEQUENCE</scope>
    <source>
        <strain evidence="3">DAOM 180753</strain>
    </source>
</reference>
<gene>
    <name evidence="3" type="ORF">VN97_g2952</name>
</gene>
<evidence type="ECO:0000256" key="1">
    <source>
        <dbReference type="SAM" id="MobiDB-lite"/>
    </source>
</evidence>
<name>A0AAI9TP95_PENTH</name>
<feature type="compositionally biased region" description="Polar residues" evidence="1">
    <location>
        <begin position="276"/>
        <end position="294"/>
    </location>
</feature>
<feature type="compositionally biased region" description="Polar residues" evidence="1">
    <location>
        <begin position="1"/>
        <end position="14"/>
    </location>
</feature>
<feature type="region of interest" description="Disordered" evidence="1">
    <location>
        <begin position="1"/>
        <end position="21"/>
    </location>
</feature>
<dbReference type="Proteomes" id="UP001227192">
    <property type="component" value="Unassembled WGS sequence"/>
</dbReference>
<evidence type="ECO:0000313" key="3">
    <source>
        <dbReference type="EMBL" id="KAJ9490308.1"/>
    </source>
</evidence>
<feature type="domain" description="Subtelomeric hrmA-associated cluster protein AFUB-079030/YDR124W-like helical bundle" evidence="2">
    <location>
        <begin position="40"/>
        <end position="170"/>
    </location>
</feature>
<dbReference type="InterPro" id="IPR021264">
    <property type="entry name" value="AFUB_079030/YDR124W-like"/>
</dbReference>
<feature type="region of interest" description="Disordered" evidence="1">
    <location>
        <begin position="212"/>
        <end position="301"/>
    </location>
</feature>
<dbReference type="EMBL" id="LACB01000060">
    <property type="protein sequence ID" value="KAJ9490308.1"/>
    <property type="molecule type" value="Genomic_DNA"/>
</dbReference>
<feature type="compositionally biased region" description="Low complexity" evidence="1">
    <location>
        <begin position="260"/>
        <end position="270"/>
    </location>
</feature>
<dbReference type="PANTHER" id="PTHR36102:SF1">
    <property type="entry name" value="YDR124W-LIKE HELICAL BUNDLE DOMAIN-CONTAINING PROTEIN"/>
    <property type="match status" value="1"/>
</dbReference>
<dbReference type="InterPro" id="IPR047092">
    <property type="entry name" value="AFUB_07903/YDR124W-like_hel"/>
</dbReference>
<accession>A0AAI9TP95</accession>
<dbReference type="Pfam" id="PF11001">
    <property type="entry name" value="AFUB_07903_YDR124W_hel"/>
    <property type="match status" value="1"/>
</dbReference>
<reference evidence="3" key="1">
    <citation type="submission" date="2015-06" db="EMBL/GenBank/DDBJ databases">
        <authorList>
            <person name="Nguyen H."/>
        </authorList>
    </citation>
    <scope>NUCLEOTIDE SEQUENCE</scope>
    <source>
        <strain evidence="3">DAOM 180753</strain>
    </source>
</reference>
<organism evidence="3 4">
    <name type="scientific">Penicillium thymicola</name>
    <dbReference type="NCBI Taxonomy" id="293382"/>
    <lineage>
        <taxon>Eukaryota</taxon>
        <taxon>Fungi</taxon>
        <taxon>Dikarya</taxon>
        <taxon>Ascomycota</taxon>
        <taxon>Pezizomycotina</taxon>
        <taxon>Eurotiomycetes</taxon>
        <taxon>Eurotiomycetidae</taxon>
        <taxon>Eurotiales</taxon>
        <taxon>Aspergillaceae</taxon>
        <taxon>Penicillium</taxon>
    </lineage>
</organism>
<proteinExistence type="predicted"/>
<keyword evidence="4" id="KW-1185">Reference proteome</keyword>
<sequence length="374" mass="42437">MWPSSESWPLQASPQPKKDFGGRKLNLALHQRTPISVKERGFLRLYYEKIFQNLQQTNCRIIAKAYIKLVEPRKQVNYPYNGRKIVEGRTQQLDPEATKPPWWPRGVSHREPDHLPKVERIRLLVYMLCEMRETHGITTARLKQCDQPIRRQILPVERLQILDEAYRVREEEENFIDGISGTYLLAFSSRLPDAHMCYLDGKPVSISQTNLPQMTEDTSSGQSSPIEPVPSQKMVDSECSDGISGTDITQATSRDLSRASSYNPSNPYSPAMHLAPNTQYQPVGTSPNMSTSPLESRPKNESLSVGAHLIDQTRPVSMEHYPYPGVSGIPPTQMQFYGNPNLSPNVGVPITHTSTENLSTETMMPYGHPYYFNY</sequence>
<evidence type="ECO:0000259" key="2">
    <source>
        <dbReference type="Pfam" id="PF11001"/>
    </source>
</evidence>
<evidence type="ECO:0000313" key="4">
    <source>
        <dbReference type="Proteomes" id="UP001227192"/>
    </source>
</evidence>
<comment type="caution">
    <text evidence="3">The sequence shown here is derived from an EMBL/GenBank/DDBJ whole genome shotgun (WGS) entry which is preliminary data.</text>
</comment>